<keyword evidence="1" id="KW-0732">Signal</keyword>
<dbReference type="OrthoDB" id="9808254at2"/>
<dbReference type="InterPro" id="IPR010634">
    <property type="entry name" value="DUF1223"/>
</dbReference>
<feature type="chain" id="PRO_5020545941" evidence="1">
    <location>
        <begin position="21"/>
        <end position="240"/>
    </location>
</feature>
<name>A0A4R5VH79_9RHOB</name>
<evidence type="ECO:0000313" key="2">
    <source>
        <dbReference type="EMBL" id="TDK51273.1"/>
    </source>
</evidence>
<keyword evidence="3" id="KW-1185">Reference proteome</keyword>
<gene>
    <name evidence="2" type="ORF">E1832_03860</name>
</gene>
<dbReference type="EMBL" id="SMUV01000048">
    <property type="protein sequence ID" value="TDK51273.1"/>
    <property type="molecule type" value="Genomic_DNA"/>
</dbReference>
<protein>
    <submittedName>
        <fullName evidence="2">DUF1223 domain-containing protein</fullName>
    </submittedName>
</protein>
<dbReference type="PANTHER" id="PTHR36057:SF1">
    <property type="entry name" value="LIPOPROTEIN LIPID ATTACHMENT SITE-LIKE PROTEIN, PUTATIVE (DUF1223)-RELATED"/>
    <property type="match status" value="1"/>
</dbReference>
<evidence type="ECO:0000313" key="3">
    <source>
        <dbReference type="Proteomes" id="UP000295301"/>
    </source>
</evidence>
<organism evidence="2 3">
    <name type="scientific">Antarcticimicrobium luteum</name>
    <dbReference type="NCBI Taxonomy" id="2547397"/>
    <lineage>
        <taxon>Bacteria</taxon>
        <taxon>Pseudomonadati</taxon>
        <taxon>Pseudomonadota</taxon>
        <taxon>Alphaproteobacteria</taxon>
        <taxon>Rhodobacterales</taxon>
        <taxon>Paracoccaceae</taxon>
        <taxon>Antarcticimicrobium</taxon>
    </lineage>
</organism>
<sequence length="240" mass="25915">MKRVTAISTAILAAFWTAFAAPAAAQERGPVVVELFTSQGCSSCPPADALLRELAEREDVLPLALHVEYWDYIGWKDSFADPANTTRQKGYARAAGRDMIYTPQMVVMGQEDVVGARSMKLAELIMHHMQAPALVLLSAGRDGAEVRISLRPASAPVEGPLDVHLVRYAPLRHVEVTRGENAGQSLDYANVVDAWQTLGQWDGQGPLTLTFEAPAEAGARDAILVQRAGFGPILAAARLR</sequence>
<dbReference type="SUPFAM" id="SSF52833">
    <property type="entry name" value="Thioredoxin-like"/>
    <property type="match status" value="1"/>
</dbReference>
<dbReference type="Pfam" id="PF06764">
    <property type="entry name" value="DUF1223"/>
    <property type="match status" value="1"/>
</dbReference>
<comment type="caution">
    <text evidence="2">The sequence shown here is derived from an EMBL/GenBank/DDBJ whole genome shotgun (WGS) entry which is preliminary data.</text>
</comment>
<evidence type="ECO:0000256" key="1">
    <source>
        <dbReference type="SAM" id="SignalP"/>
    </source>
</evidence>
<dbReference type="PANTHER" id="PTHR36057">
    <property type="match status" value="1"/>
</dbReference>
<dbReference type="AlphaFoldDB" id="A0A4R5VH79"/>
<dbReference type="InterPro" id="IPR036249">
    <property type="entry name" value="Thioredoxin-like_sf"/>
</dbReference>
<dbReference type="RefSeq" id="WP_133358414.1">
    <property type="nucleotide sequence ID" value="NZ_SMUV01000048.1"/>
</dbReference>
<proteinExistence type="predicted"/>
<dbReference type="Proteomes" id="UP000295301">
    <property type="component" value="Unassembled WGS sequence"/>
</dbReference>
<reference evidence="2 3" key="1">
    <citation type="submission" date="2019-03" db="EMBL/GenBank/DDBJ databases">
        <title>Ruegeria lutea sp. nov., a novel strain, isolated from marine sediment, the Masan Bay, South Korea.</title>
        <authorList>
            <person name="Kim J."/>
            <person name="Kim D.-Y."/>
            <person name="Lee S.-S."/>
        </authorList>
    </citation>
    <scope>NUCLEOTIDE SEQUENCE [LARGE SCALE GENOMIC DNA]</scope>
    <source>
        <strain evidence="2 3">318-1</strain>
    </source>
</reference>
<feature type="signal peptide" evidence="1">
    <location>
        <begin position="1"/>
        <end position="20"/>
    </location>
</feature>
<accession>A0A4R5VH79</accession>